<dbReference type="Pfam" id="PF12771">
    <property type="entry name" value="SusD-like_2"/>
    <property type="match status" value="1"/>
</dbReference>
<reference evidence="1 2" key="1">
    <citation type="submission" date="2023-07" db="EMBL/GenBank/DDBJ databases">
        <title>Functional and genomic diversity of the sorghum phyllosphere microbiome.</title>
        <authorList>
            <person name="Shade A."/>
        </authorList>
    </citation>
    <scope>NUCLEOTIDE SEQUENCE [LARGE SCALE GENOMIC DNA]</scope>
    <source>
        <strain evidence="1 2">SORGH_AS_1064</strain>
    </source>
</reference>
<name>A0ABU0TKG5_9FLAO</name>
<dbReference type="SUPFAM" id="SSF48452">
    <property type="entry name" value="TPR-like"/>
    <property type="match status" value="1"/>
</dbReference>
<dbReference type="InterPro" id="IPR041662">
    <property type="entry name" value="SusD-like_2"/>
</dbReference>
<sequence length="484" mass="52881">MKKIIVPILIGTLTLFTSCASDDINLDPHSAYTTIPSTLVTNAQKELSDYVNTCNVNENNFRLTMQYWQETTYVEESNYNFTNRNVSNQIYLDNYVNVLNSLVKAKELINAYQPVPSEVNDWPKIKQNQLAIVDILQVYTYQILVDTFGNIPYSQANQLGSNVAPAYDDGAGVYANLITRLQQDIANIDTGGGINSASDDFSSADKFYSGSLSGWKTFGNSLLLKLGIAIADSNPSLAQQTSATAINNGVMTSSSDDCKLQYLSGSPNWNPVYENVKASNRNDFVGGKPLIDYMNANNDSRISRYFKTVGTTGNYIGQAIGQPAAFANFSAPGNFAYTATTPGIIMNYTEVAFYLTEASARWGIGGSAAVNYANAITSSFTDWGATSDAAAYIVTHPYNPSNWKQSVGQQAWVAMYNQPLTSWNFWRRLDYPVLQPASAATISSVPVRMNYPASEYQTNGANVSAAASAIGGDLLTTKIFWDKQ</sequence>
<dbReference type="EMBL" id="JAUTAL010000001">
    <property type="protein sequence ID" value="MDQ1097545.1"/>
    <property type="molecule type" value="Genomic_DNA"/>
</dbReference>
<accession>A0ABU0TKG5</accession>
<proteinExistence type="predicted"/>
<evidence type="ECO:0000313" key="2">
    <source>
        <dbReference type="Proteomes" id="UP001225072"/>
    </source>
</evidence>
<comment type="caution">
    <text evidence="1">The sequence shown here is derived from an EMBL/GenBank/DDBJ whole genome shotgun (WGS) entry which is preliminary data.</text>
</comment>
<dbReference type="Gene3D" id="1.25.40.390">
    <property type="match status" value="1"/>
</dbReference>
<dbReference type="RefSeq" id="WP_307451142.1">
    <property type="nucleotide sequence ID" value="NZ_JAUTAL010000001.1"/>
</dbReference>
<evidence type="ECO:0008006" key="3">
    <source>
        <dbReference type="Google" id="ProtNLM"/>
    </source>
</evidence>
<protein>
    <recommendedName>
        <fullName evidence="3">SusD/RagB family nutrient-binding outer membrane lipoprotein</fullName>
    </recommendedName>
</protein>
<dbReference type="Proteomes" id="UP001225072">
    <property type="component" value="Unassembled WGS sequence"/>
</dbReference>
<evidence type="ECO:0000313" key="1">
    <source>
        <dbReference type="EMBL" id="MDQ1097545.1"/>
    </source>
</evidence>
<dbReference type="InterPro" id="IPR011990">
    <property type="entry name" value="TPR-like_helical_dom_sf"/>
</dbReference>
<gene>
    <name evidence="1" type="ORF">QE404_002692</name>
</gene>
<organism evidence="1 2">
    <name type="scientific">Chryseobacterium camelliae</name>
    <dbReference type="NCBI Taxonomy" id="1265445"/>
    <lineage>
        <taxon>Bacteria</taxon>
        <taxon>Pseudomonadati</taxon>
        <taxon>Bacteroidota</taxon>
        <taxon>Flavobacteriia</taxon>
        <taxon>Flavobacteriales</taxon>
        <taxon>Weeksellaceae</taxon>
        <taxon>Chryseobacterium group</taxon>
        <taxon>Chryseobacterium</taxon>
    </lineage>
</organism>
<dbReference type="PROSITE" id="PS51257">
    <property type="entry name" value="PROKAR_LIPOPROTEIN"/>
    <property type="match status" value="1"/>
</dbReference>
<keyword evidence="2" id="KW-1185">Reference proteome</keyword>